<accession>A0A7E6FC01</accession>
<proteinExistence type="predicted"/>
<evidence type="ECO:0000313" key="2">
    <source>
        <dbReference type="Proteomes" id="UP000515154"/>
    </source>
</evidence>
<feature type="compositionally biased region" description="Low complexity" evidence="1">
    <location>
        <begin position="235"/>
        <end position="267"/>
    </location>
</feature>
<evidence type="ECO:0000256" key="1">
    <source>
        <dbReference type="SAM" id="MobiDB-lite"/>
    </source>
</evidence>
<organism evidence="2 3">
    <name type="scientific">Octopus sinensis</name>
    <name type="common">East Asian common octopus</name>
    <dbReference type="NCBI Taxonomy" id="2607531"/>
    <lineage>
        <taxon>Eukaryota</taxon>
        <taxon>Metazoa</taxon>
        <taxon>Spiralia</taxon>
        <taxon>Lophotrochozoa</taxon>
        <taxon>Mollusca</taxon>
        <taxon>Cephalopoda</taxon>
        <taxon>Coleoidea</taxon>
        <taxon>Octopodiformes</taxon>
        <taxon>Octopoda</taxon>
        <taxon>Incirrata</taxon>
        <taxon>Octopodidae</taxon>
        <taxon>Octopus</taxon>
    </lineage>
</organism>
<sequence>MDMKLKQSQQQVRQDNFSQRQILNASEIIKKNFQTYEDVIFNMVLAMEKVYPINSVPRPTVQESLIKPLMNSSPAELTQLLLVHEARCKAVIYKYSQGSYLCSTTKSNLGFESQVSKVVQTESANMSQTANLEDKSVAAVLTVASPPTVAVGRNGKKKGERKYSRVCGTQLQNLHQQSPQQLHKQSHKQLQQQQQRQYQSYEQIHPPQQQYQPQQLEQPHQQQEYHPEQQRHQPHQQIQQEPQQIHQQQQQQQSKQPQQIYQQQQQSQEPECRQRLQQTQELQIQEQYERRLKSKQSQHYQSKETWSNKKIQEVQRKQRVYQMAMKVLELQNRLKQQQQQQSTYRQQQNISEQQKQHPMRCRQEQYQHQYPCEHQQQYQQDKEKRQYVPFKQQQQQQQTETSIQSWTGSCAVEDNSSKEKYGNSRDMQTVVNVKQHRQRKSKNTEPSSALPQAYSRGNAKYYLQRKSLDSELPLPLSETCNRSDKESPLLAVPSSSSSHHSAMYVERTNNSELSNIAVSSNLRNEDNTKTKLTSVQLNGLDTPEVFKNFSKHPTKLHMSPDDREFNKLYPYCILNSFHSKPNDMPERDHFPHLYTLLLQNKSQASKENVVDILSTSTTTDLSGKKRKREN</sequence>
<gene>
    <name evidence="3" type="primary">LOC115219315</name>
</gene>
<dbReference type="KEGG" id="osn:115219315"/>
<feature type="compositionally biased region" description="Low complexity" evidence="1">
    <location>
        <begin position="364"/>
        <end position="379"/>
    </location>
</feature>
<protein>
    <submittedName>
        <fullName evidence="3">Mediator of RNA polymerase II transcription subunit 15-like</fullName>
    </submittedName>
</protein>
<name>A0A7E6FC01_9MOLL</name>
<feature type="region of interest" description="Disordered" evidence="1">
    <location>
        <begin position="175"/>
        <end position="267"/>
    </location>
</feature>
<keyword evidence="2" id="KW-1185">Reference proteome</keyword>
<feature type="region of interest" description="Disordered" evidence="1">
    <location>
        <begin position="474"/>
        <end position="502"/>
    </location>
</feature>
<dbReference type="RefSeq" id="XP_036365271.1">
    <property type="nucleotide sequence ID" value="XM_036509378.1"/>
</dbReference>
<reference evidence="3" key="1">
    <citation type="submission" date="2025-08" db="UniProtKB">
        <authorList>
            <consortium name="RefSeq"/>
        </authorList>
    </citation>
    <scope>IDENTIFICATION</scope>
</reference>
<feature type="compositionally biased region" description="Low complexity" evidence="1">
    <location>
        <begin position="175"/>
        <end position="222"/>
    </location>
</feature>
<evidence type="ECO:0000313" key="3">
    <source>
        <dbReference type="RefSeq" id="XP_036365271.1"/>
    </source>
</evidence>
<feature type="region of interest" description="Disordered" evidence="1">
    <location>
        <begin position="339"/>
        <end position="455"/>
    </location>
</feature>
<dbReference type="Proteomes" id="UP000515154">
    <property type="component" value="Linkage group LG14"/>
</dbReference>
<dbReference type="AlphaFoldDB" id="A0A7E6FC01"/>
<feature type="compositionally biased region" description="Low complexity" evidence="1">
    <location>
        <begin position="339"/>
        <end position="348"/>
    </location>
</feature>
<feature type="compositionally biased region" description="Polar residues" evidence="1">
    <location>
        <begin position="399"/>
        <end position="408"/>
    </location>
</feature>